<dbReference type="EMBL" id="CAUYUJ010020324">
    <property type="protein sequence ID" value="CAK0897373.1"/>
    <property type="molecule type" value="Genomic_DNA"/>
</dbReference>
<keyword evidence="4" id="KW-1185">Reference proteome</keyword>
<dbReference type="InterPro" id="IPR013762">
    <property type="entry name" value="Integrase-like_cat_sf"/>
</dbReference>
<sequence length="749" mass="79677">GVVTVSDASEFGGGVCASTSLRGEAASALKSMGQVADHLGAGARLLNMPGDPRCPWTVSNPRIPRSVVLKVPNVLVVGFVDGIGGLAVSLSRLPVWTVAHVTAETDAKARTFFDMFSETVAACVAGAGSPCQDLSRLNASGGGLHGRKSSLFYEVPRIFRLSQQAFERRFYSLLENVASMTDENLKVQVAPPLRHVDEGCYLEVMADNGPLLDIEREDQGFRWGGRPLPFPTLARCRPPPSFPSAPRGLASASGEARARWQADSPRYHVALYEEENLVQDCSARPPGRLPSCTERERLLGFDVGYTAVATKGSNPRAASNAGAFLLGSSFSAYAVARALQRALLAEPALARPLHVPGEAGRLVLHHLGRAEKGGSDALLDCVRRGWRARKSARRCARRPHFVDNQVAAAIVTKGRSSSRRLQPALRRWMAAAIAADMRPLIGHVASEDNPANEPSRKLWRGSRLRKRGEQTFTSLRVGYATRARCTRAAQDLLRHYGVGPQQARALGDEAEDAGSLIAGYLLGAIWQAGAEVAPASNTVAGACFLLPKLRRMLDLSRALLKVQRRAEPAERALPLAPDIAAATASLAAQAGAFDVGCLLLISFDGLLRGGEAPALTADDVLDRGDSIALRIRTFKTTAGKDAAEAVVIRSAAAKAMLRLVAQRRPSGEALSRRSPVQLRGALAAPTRGPGLPGRFSRHSARRGGASDFPLRSSSTGATPAKGRLVSSVAARVCIEGAAAHLARARPEDQ</sequence>
<dbReference type="Gene3D" id="1.10.443.10">
    <property type="entry name" value="Intergrase catalytic core"/>
    <property type="match status" value="1"/>
</dbReference>
<evidence type="ECO:0000256" key="1">
    <source>
        <dbReference type="ARBA" id="ARBA00023172"/>
    </source>
</evidence>
<evidence type="ECO:0000313" key="4">
    <source>
        <dbReference type="Proteomes" id="UP001189429"/>
    </source>
</evidence>
<keyword evidence="1" id="KW-0233">DNA recombination</keyword>
<evidence type="ECO:0000313" key="3">
    <source>
        <dbReference type="EMBL" id="CAK0897373.1"/>
    </source>
</evidence>
<dbReference type="Proteomes" id="UP001189429">
    <property type="component" value="Unassembled WGS sequence"/>
</dbReference>
<dbReference type="InterPro" id="IPR029063">
    <property type="entry name" value="SAM-dependent_MTases_sf"/>
</dbReference>
<dbReference type="SUPFAM" id="SSF56349">
    <property type="entry name" value="DNA breaking-rejoining enzymes"/>
    <property type="match status" value="1"/>
</dbReference>
<feature type="non-terminal residue" evidence="3">
    <location>
        <position position="1"/>
    </location>
</feature>
<dbReference type="InterPro" id="IPR011010">
    <property type="entry name" value="DNA_brk_join_enz"/>
</dbReference>
<organism evidence="3 4">
    <name type="scientific">Prorocentrum cordatum</name>
    <dbReference type="NCBI Taxonomy" id="2364126"/>
    <lineage>
        <taxon>Eukaryota</taxon>
        <taxon>Sar</taxon>
        <taxon>Alveolata</taxon>
        <taxon>Dinophyceae</taxon>
        <taxon>Prorocentrales</taxon>
        <taxon>Prorocentraceae</taxon>
        <taxon>Prorocentrum</taxon>
    </lineage>
</organism>
<proteinExistence type="predicted"/>
<dbReference type="SUPFAM" id="SSF53335">
    <property type="entry name" value="S-adenosyl-L-methionine-dependent methyltransferases"/>
    <property type="match status" value="1"/>
</dbReference>
<comment type="caution">
    <text evidence="3">The sequence shown here is derived from an EMBL/GenBank/DDBJ whole genome shotgun (WGS) entry which is preliminary data.</text>
</comment>
<name>A0ABN9XED9_9DINO</name>
<feature type="non-terminal residue" evidence="3">
    <location>
        <position position="749"/>
    </location>
</feature>
<reference evidence="3" key="1">
    <citation type="submission" date="2023-10" db="EMBL/GenBank/DDBJ databases">
        <authorList>
            <person name="Chen Y."/>
            <person name="Shah S."/>
            <person name="Dougan E. K."/>
            <person name="Thang M."/>
            <person name="Chan C."/>
        </authorList>
    </citation>
    <scope>NUCLEOTIDE SEQUENCE [LARGE SCALE GENOMIC DNA]</scope>
</reference>
<evidence type="ECO:0000256" key="2">
    <source>
        <dbReference type="SAM" id="MobiDB-lite"/>
    </source>
</evidence>
<feature type="region of interest" description="Disordered" evidence="2">
    <location>
        <begin position="664"/>
        <end position="721"/>
    </location>
</feature>
<dbReference type="Gene3D" id="3.40.50.150">
    <property type="entry name" value="Vaccinia Virus protein VP39"/>
    <property type="match status" value="1"/>
</dbReference>
<protein>
    <submittedName>
        <fullName evidence="3">Uncharacterized protein</fullName>
    </submittedName>
</protein>
<accession>A0ABN9XED9</accession>
<gene>
    <name evidence="3" type="ORF">PCOR1329_LOCUS75571</name>
</gene>